<dbReference type="GO" id="GO:0003676">
    <property type="term" value="F:nucleic acid binding"/>
    <property type="evidence" value="ECO:0007669"/>
    <property type="project" value="InterPro"/>
</dbReference>
<evidence type="ECO:0000256" key="1">
    <source>
        <dbReference type="ARBA" id="ARBA00022517"/>
    </source>
</evidence>
<dbReference type="InterPro" id="IPR013087">
    <property type="entry name" value="Znf_C2H2_type"/>
</dbReference>
<dbReference type="InterPro" id="IPR022755">
    <property type="entry name" value="Znf_C2H2_jaz"/>
</dbReference>
<dbReference type="InterPro" id="IPR040025">
    <property type="entry name" value="Znf622/Rei1/Reh1"/>
</dbReference>
<accession>A0A8J4T5L0</accession>
<evidence type="ECO:0000313" key="10">
    <source>
        <dbReference type="Proteomes" id="UP000748531"/>
    </source>
</evidence>
<feature type="domain" description="C2H2-type" evidence="8">
    <location>
        <begin position="87"/>
        <end position="120"/>
    </location>
</feature>
<evidence type="ECO:0000256" key="2">
    <source>
        <dbReference type="ARBA" id="ARBA00022723"/>
    </source>
</evidence>
<keyword evidence="4" id="KW-0862">Zinc</keyword>
<proteinExistence type="inferred from homology"/>
<dbReference type="EMBL" id="LUCH01022168">
    <property type="protein sequence ID" value="KAF5394047.1"/>
    <property type="molecule type" value="Genomic_DNA"/>
</dbReference>
<dbReference type="Pfam" id="PF12171">
    <property type="entry name" value="zf-C2H2_jaz"/>
    <property type="match status" value="1"/>
</dbReference>
<dbReference type="OrthoDB" id="19329at2759"/>
<protein>
    <recommendedName>
        <fullName evidence="8">C2H2-type domain-containing protein</fullName>
    </recommendedName>
</protein>
<dbReference type="PANTHER" id="PTHR13182:SF8">
    <property type="entry name" value="CYTOPLASMIC 60S SUBUNIT BIOGENESIS FACTOR ZNF622"/>
    <property type="match status" value="1"/>
</dbReference>
<evidence type="ECO:0000256" key="3">
    <source>
        <dbReference type="ARBA" id="ARBA00022771"/>
    </source>
</evidence>
<evidence type="ECO:0000256" key="6">
    <source>
        <dbReference type="PROSITE-ProRule" id="PRU00042"/>
    </source>
</evidence>
<dbReference type="AlphaFoldDB" id="A0A8J4T5L0"/>
<evidence type="ECO:0000256" key="4">
    <source>
        <dbReference type="ARBA" id="ARBA00022833"/>
    </source>
</evidence>
<dbReference type="SUPFAM" id="SSF57667">
    <property type="entry name" value="beta-beta-alpha zinc fingers"/>
    <property type="match status" value="1"/>
</dbReference>
<comment type="caution">
    <text evidence="9">The sequence shown here is derived from an EMBL/GenBank/DDBJ whole genome shotgun (WGS) entry which is preliminary data.</text>
</comment>
<keyword evidence="7" id="KW-0732">Signal</keyword>
<keyword evidence="3 6" id="KW-0863">Zinc-finger</keyword>
<evidence type="ECO:0000259" key="8">
    <source>
        <dbReference type="PROSITE" id="PS50157"/>
    </source>
</evidence>
<organism evidence="9 10">
    <name type="scientific">Paragonimus heterotremus</name>
    <dbReference type="NCBI Taxonomy" id="100268"/>
    <lineage>
        <taxon>Eukaryota</taxon>
        <taxon>Metazoa</taxon>
        <taxon>Spiralia</taxon>
        <taxon>Lophotrochozoa</taxon>
        <taxon>Platyhelminthes</taxon>
        <taxon>Trematoda</taxon>
        <taxon>Digenea</taxon>
        <taxon>Plagiorchiida</taxon>
        <taxon>Troglotremata</taxon>
        <taxon>Troglotrematidae</taxon>
        <taxon>Paragonimus</taxon>
    </lineage>
</organism>
<dbReference type="Gene3D" id="3.30.160.60">
    <property type="entry name" value="Classic Zinc Finger"/>
    <property type="match status" value="1"/>
</dbReference>
<evidence type="ECO:0000256" key="5">
    <source>
        <dbReference type="ARBA" id="ARBA00034126"/>
    </source>
</evidence>
<dbReference type="SMART" id="SM00451">
    <property type="entry name" value="ZnF_U1"/>
    <property type="match status" value="2"/>
</dbReference>
<name>A0A8J4T5L0_9TREM</name>
<evidence type="ECO:0000313" key="9">
    <source>
        <dbReference type="EMBL" id="KAF5394047.1"/>
    </source>
</evidence>
<keyword evidence="2" id="KW-0479">Metal-binding</keyword>
<dbReference type="InterPro" id="IPR036236">
    <property type="entry name" value="Znf_C2H2_sf"/>
</dbReference>
<dbReference type="PANTHER" id="PTHR13182">
    <property type="entry name" value="ZINC FINGER PROTEIN 622"/>
    <property type="match status" value="1"/>
</dbReference>
<dbReference type="InterPro" id="IPR003604">
    <property type="entry name" value="Matrin/U1-like-C_Znf_C2H2"/>
</dbReference>
<dbReference type="PROSITE" id="PS00028">
    <property type="entry name" value="ZINC_FINGER_C2H2_1"/>
    <property type="match status" value="1"/>
</dbReference>
<keyword evidence="1" id="KW-0690">Ribosome biogenesis</keyword>
<gene>
    <name evidence="9" type="ORF">PHET_12337</name>
</gene>
<feature type="chain" id="PRO_5035240852" description="C2H2-type domain-containing protein" evidence="7">
    <location>
        <begin position="21"/>
        <end position="120"/>
    </location>
</feature>
<keyword evidence="10" id="KW-1185">Reference proteome</keyword>
<dbReference type="Proteomes" id="UP000748531">
    <property type="component" value="Unassembled WGS sequence"/>
</dbReference>
<comment type="similarity">
    <text evidence="5">Belongs to the REI1 family.</text>
</comment>
<dbReference type="GO" id="GO:0030687">
    <property type="term" value="C:preribosome, large subunit precursor"/>
    <property type="evidence" value="ECO:0007669"/>
    <property type="project" value="TreeGrafter"/>
</dbReference>
<sequence length="120" mass="13829">MPFLTNFLLIISFCTTWVFSKVLSTMVLCSNCNISLDADERVLHVKSEWHVYNLKRAVANLPPISEELFNQKKQFFSEPVTKIEKKSYCEACKSSFVNSRSYEAHLKSKKHILNAHSGKK</sequence>
<dbReference type="GO" id="GO:0042273">
    <property type="term" value="P:ribosomal large subunit biogenesis"/>
    <property type="evidence" value="ECO:0007669"/>
    <property type="project" value="TreeGrafter"/>
</dbReference>
<feature type="signal peptide" evidence="7">
    <location>
        <begin position="1"/>
        <end position="20"/>
    </location>
</feature>
<dbReference type="PROSITE" id="PS50157">
    <property type="entry name" value="ZINC_FINGER_C2H2_2"/>
    <property type="match status" value="1"/>
</dbReference>
<dbReference type="GO" id="GO:0008270">
    <property type="term" value="F:zinc ion binding"/>
    <property type="evidence" value="ECO:0007669"/>
    <property type="project" value="UniProtKB-KW"/>
</dbReference>
<reference evidence="9" key="1">
    <citation type="submission" date="2019-05" db="EMBL/GenBank/DDBJ databases">
        <title>Annotation for the trematode Paragonimus heterotremus.</title>
        <authorList>
            <person name="Choi Y.-J."/>
        </authorList>
    </citation>
    <scope>NUCLEOTIDE SEQUENCE</scope>
    <source>
        <strain evidence="9">LC</strain>
    </source>
</reference>
<evidence type="ECO:0000256" key="7">
    <source>
        <dbReference type="SAM" id="SignalP"/>
    </source>
</evidence>